<name>A0A6J4S5U1_9ACTN</name>
<sequence>GALPARTYASAYVLVGRQRHHGGTRKHPVDYGAASPDGSTRL</sequence>
<proteinExistence type="predicted"/>
<reference evidence="2" key="1">
    <citation type="submission" date="2020-02" db="EMBL/GenBank/DDBJ databases">
        <authorList>
            <person name="Meier V. D."/>
        </authorList>
    </citation>
    <scope>NUCLEOTIDE SEQUENCE</scope>
    <source>
        <strain evidence="2">AVDCRST_MAG69</strain>
    </source>
</reference>
<dbReference type="EMBL" id="CADCVP010000140">
    <property type="protein sequence ID" value="CAA9490332.1"/>
    <property type="molecule type" value="Genomic_DNA"/>
</dbReference>
<feature type="non-terminal residue" evidence="2">
    <location>
        <position position="1"/>
    </location>
</feature>
<dbReference type="AlphaFoldDB" id="A0A6J4S5U1"/>
<protein>
    <submittedName>
        <fullName evidence="2">Uncharacterized protein</fullName>
    </submittedName>
</protein>
<feature type="non-terminal residue" evidence="2">
    <location>
        <position position="42"/>
    </location>
</feature>
<evidence type="ECO:0000313" key="2">
    <source>
        <dbReference type="EMBL" id="CAA9490332.1"/>
    </source>
</evidence>
<feature type="region of interest" description="Disordered" evidence="1">
    <location>
        <begin position="18"/>
        <end position="42"/>
    </location>
</feature>
<organism evidence="2">
    <name type="scientific">uncultured Solirubrobacteraceae bacterium</name>
    <dbReference type="NCBI Taxonomy" id="1162706"/>
    <lineage>
        <taxon>Bacteria</taxon>
        <taxon>Bacillati</taxon>
        <taxon>Actinomycetota</taxon>
        <taxon>Thermoleophilia</taxon>
        <taxon>Solirubrobacterales</taxon>
        <taxon>Solirubrobacteraceae</taxon>
        <taxon>environmental samples</taxon>
    </lineage>
</organism>
<evidence type="ECO:0000256" key="1">
    <source>
        <dbReference type="SAM" id="MobiDB-lite"/>
    </source>
</evidence>
<gene>
    <name evidence="2" type="ORF">AVDCRST_MAG69-1304</name>
</gene>
<accession>A0A6J4S5U1</accession>